<evidence type="ECO:0000256" key="10">
    <source>
        <dbReference type="PROSITE-ProRule" id="PRU01360"/>
    </source>
</evidence>
<comment type="similarity">
    <text evidence="10 11">Belongs to the TonB-dependent receptor family.</text>
</comment>
<keyword evidence="4 10" id="KW-0812">Transmembrane</keyword>
<evidence type="ECO:0000256" key="1">
    <source>
        <dbReference type="ARBA" id="ARBA00004571"/>
    </source>
</evidence>
<evidence type="ECO:0000256" key="4">
    <source>
        <dbReference type="ARBA" id="ARBA00022692"/>
    </source>
</evidence>
<evidence type="ECO:0000256" key="9">
    <source>
        <dbReference type="ARBA" id="ARBA00023237"/>
    </source>
</evidence>
<accession>A0A2S2E0D2</accession>
<dbReference type="InterPro" id="IPR037066">
    <property type="entry name" value="Plug_dom_sf"/>
</dbReference>
<dbReference type="PANTHER" id="PTHR30069:SF29">
    <property type="entry name" value="HEMOGLOBIN AND HEMOGLOBIN-HAPTOGLOBIN-BINDING PROTEIN 1-RELATED"/>
    <property type="match status" value="1"/>
</dbReference>
<dbReference type="Gene3D" id="2.170.130.10">
    <property type="entry name" value="TonB-dependent receptor, plug domain"/>
    <property type="match status" value="1"/>
</dbReference>
<dbReference type="EMBL" id="CP029346">
    <property type="protein sequence ID" value="AWL10467.1"/>
    <property type="molecule type" value="Genomic_DNA"/>
</dbReference>
<dbReference type="GO" id="GO:0009279">
    <property type="term" value="C:cell outer membrane"/>
    <property type="evidence" value="ECO:0007669"/>
    <property type="project" value="UniProtKB-SubCell"/>
</dbReference>
<dbReference type="RefSeq" id="WP_109324767.1">
    <property type="nucleotide sequence ID" value="NZ_CP029346.1"/>
</dbReference>
<protein>
    <submittedName>
        <fullName evidence="14">Vitamin B12 transporter BtuB</fullName>
    </submittedName>
</protein>
<dbReference type="InterPro" id="IPR012910">
    <property type="entry name" value="Plug_dom"/>
</dbReference>
<dbReference type="KEGG" id="psez:HME7025_02627"/>
<dbReference type="PANTHER" id="PTHR30069">
    <property type="entry name" value="TONB-DEPENDENT OUTER MEMBRANE RECEPTOR"/>
    <property type="match status" value="1"/>
</dbReference>
<feature type="domain" description="TonB-dependent receptor-like beta-barrel" evidence="12">
    <location>
        <begin position="300"/>
        <end position="682"/>
    </location>
</feature>
<sequence length="724" mass="82610">MKFIKIVLILLLYNQLAQGQKSLQLIIKDENSRPLVNTTIKLSWKNASQMQIADLNGIAIFQSIPDSIVKVDISHIGYQAFQQIVPLTKSINQLEISLNPSQEELEEVVVSSTRSSRTIHDIPTRIEFIGGEEINEKSNMKSGDIRMLLSESTGIQVQQTSATSANASIRIQGLDGRYTQLLKDGFPLYSGAASGLGLLQIPPLDLKQVEIIKGSASTLYGGGAIAGLVNLISKNPTEERDFKIHINTTSAKGFDFNTYYAKRNQKIGTTIFASLNRNSPYDPGNIDLSAIPEFQRFTLNPKIYLYPSDNNKLILGLNMSYENRLGGDIHYINGLIETGHLYFESNKTKRISSQFTWEHKFSPNKLLTFKNSISYFNRKISVPDYRYDGTQYSTFSELSFAHYQEKSEWVLGANAWTDVFDEIRFSSFPLRNYTQGTVGLFAQNSTKIWPWLHIETGLRGDYVYDYGWQFLPRASALINFSEKFSSRIGGGFGYKTPTIFTEESERIQYQNVLPINKKMNVVENSKGINLDFNYKTSIGEDIQISANHLFFYTLLENPLLMESRENGQKEFLVNSKGHIDSKGTETNVKIAYQDFHLFLGYTYTNTQLHLRNIFEEKPLTPRHKFNSVLMYELEKKWKIGLEAYYFSPQILSDGATGKDYWLTGFMVEKFWNKLSIYINFENFLDVRQTKFDTIYTGTKSNPTFRDIYAPLDGFMINGGIKLKL</sequence>
<evidence type="ECO:0000256" key="11">
    <source>
        <dbReference type="RuleBase" id="RU003357"/>
    </source>
</evidence>
<dbReference type="SUPFAM" id="SSF56935">
    <property type="entry name" value="Porins"/>
    <property type="match status" value="1"/>
</dbReference>
<dbReference type="InterPro" id="IPR039426">
    <property type="entry name" value="TonB-dep_rcpt-like"/>
</dbReference>
<dbReference type="OrthoDB" id="1109239at2"/>
<evidence type="ECO:0000256" key="6">
    <source>
        <dbReference type="ARBA" id="ARBA00023077"/>
    </source>
</evidence>
<dbReference type="Pfam" id="PF00593">
    <property type="entry name" value="TonB_dep_Rec_b-barrel"/>
    <property type="match status" value="1"/>
</dbReference>
<evidence type="ECO:0000256" key="5">
    <source>
        <dbReference type="ARBA" id="ARBA00022729"/>
    </source>
</evidence>
<evidence type="ECO:0000259" key="13">
    <source>
        <dbReference type="Pfam" id="PF07715"/>
    </source>
</evidence>
<dbReference type="SUPFAM" id="SSF49464">
    <property type="entry name" value="Carboxypeptidase regulatory domain-like"/>
    <property type="match status" value="1"/>
</dbReference>
<evidence type="ECO:0000256" key="3">
    <source>
        <dbReference type="ARBA" id="ARBA00022452"/>
    </source>
</evidence>
<proteinExistence type="inferred from homology"/>
<dbReference type="PROSITE" id="PS52016">
    <property type="entry name" value="TONB_DEPENDENT_REC_3"/>
    <property type="match status" value="1"/>
</dbReference>
<evidence type="ECO:0000313" key="14">
    <source>
        <dbReference type="EMBL" id="AWL10467.1"/>
    </source>
</evidence>
<comment type="subcellular location">
    <subcellularLocation>
        <location evidence="1 10">Cell outer membrane</location>
        <topology evidence="1 10">Multi-pass membrane protein</topology>
    </subcellularLocation>
</comment>
<evidence type="ECO:0000256" key="2">
    <source>
        <dbReference type="ARBA" id="ARBA00022448"/>
    </source>
</evidence>
<keyword evidence="2 10" id="KW-0813">Transport</keyword>
<keyword evidence="9 10" id="KW-0998">Cell outer membrane</keyword>
<dbReference type="InterPro" id="IPR036942">
    <property type="entry name" value="Beta-barrel_TonB_sf"/>
</dbReference>
<dbReference type="GO" id="GO:0044718">
    <property type="term" value="P:siderophore transmembrane transport"/>
    <property type="evidence" value="ECO:0007669"/>
    <property type="project" value="TreeGrafter"/>
</dbReference>
<name>A0A2S2E0D2_9BACT</name>
<feature type="domain" description="TonB-dependent receptor plug" evidence="13">
    <location>
        <begin position="120"/>
        <end position="227"/>
    </location>
</feature>
<keyword evidence="5" id="KW-0732">Signal</keyword>
<gene>
    <name evidence="14" type="ORF">HME7025_02627</name>
</gene>
<organism evidence="14 15">
    <name type="scientific">Aquirufa nivalisilvae</name>
    <dbReference type="NCBI Taxonomy" id="2516557"/>
    <lineage>
        <taxon>Bacteria</taxon>
        <taxon>Pseudomonadati</taxon>
        <taxon>Bacteroidota</taxon>
        <taxon>Cytophagia</taxon>
        <taxon>Cytophagales</taxon>
        <taxon>Flectobacillaceae</taxon>
        <taxon>Aquirufa</taxon>
    </lineage>
</organism>
<dbReference type="Pfam" id="PF07715">
    <property type="entry name" value="Plug"/>
    <property type="match status" value="1"/>
</dbReference>
<dbReference type="InterPro" id="IPR000531">
    <property type="entry name" value="Beta-barrel_TonB"/>
</dbReference>
<evidence type="ECO:0000313" key="15">
    <source>
        <dbReference type="Proteomes" id="UP000245468"/>
    </source>
</evidence>
<reference evidence="15" key="1">
    <citation type="submission" date="2018-05" db="EMBL/GenBank/DDBJ databases">
        <title>Pseudarcicella sp. HME7025 Genome sequencing and assembly.</title>
        <authorList>
            <person name="Kim H."/>
            <person name="Kang H."/>
            <person name="Joh K."/>
        </authorList>
    </citation>
    <scope>NUCLEOTIDE SEQUENCE [LARGE SCALE GENOMIC DNA]</scope>
    <source>
        <strain evidence="15">HME7025</strain>
    </source>
</reference>
<evidence type="ECO:0000256" key="7">
    <source>
        <dbReference type="ARBA" id="ARBA00023136"/>
    </source>
</evidence>
<dbReference type="InterPro" id="IPR008969">
    <property type="entry name" value="CarboxyPept-like_regulatory"/>
</dbReference>
<dbReference type="AlphaFoldDB" id="A0A2S2E0D2"/>
<dbReference type="GO" id="GO:0015344">
    <property type="term" value="F:siderophore uptake transmembrane transporter activity"/>
    <property type="evidence" value="ECO:0007669"/>
    <property type="project" value="TreeGrafter"/>
</dbReference>
<evidence type="ECO:0000256" key="8">
    <source>
        <dbReference type="ARBA" id="ARBA00023170"/>
    </source>
</evidence>
<keyword evidence="8" id="KW-0675">Receptor</keyword>
<dbReference type="Gene3D" id="2.40.170.20">
    <property type="entry name" value="TonB-dependent receptor, beta-barrel domain"/>
    <property type="match status" value="1"/>
</dbReference>
<keyword evidence="15" id="KW-1185">Reference proteome</keyword>
<evidence type="ECO:0000259" key="12">
    <source>
        <dbReference type="Pfam" id="PF00593"/>
    </source>
</evidence>
<keyword evidence="3 10" id="KW-1134">Transmembrane beta strand</keyword>
<keyword evidence="7 10" id="KW-0472">Membrane</keyword>
<dbReference type="Proteomes" id="UP000245468">
    <property type="component" value="Chromosome"/>
</dbReference>
<keyword evidence="6 11" id="KW-0798">TonB box</keyword>